<feature type="transmembrane region" description="Helical" evidence="6">
    <location>
        <begin position="123"/>
        <end position="141"/>
    </location>
</feature>
<feature type="transmembrane region" description="Helical" evidence="6">
    <location>
        <begin position="98"/>
        <end position="116"/>
    </location>
</feature>
<keyword evidence="3 6" id="KW-0812">Transmembrane</keyword>
<comment type="subcellular location">
    <subcellularLocation>
        <location evidence="1">Cell membrane</location>
        <topology evidence="1">Multi-pass membrane protein</topology>
    </subcellularLocation>
</comment>
<dbReference type="Proteomes" id="UP001528673">
    <property type="component" value="Unassembled WGS sequence"/>
</dbReference>
<protein>
    <submittedName>
        <fullName evidence="8">DMT family transporter</fullName>
    </submittedName>
</protein>
<dbReference type="PANTHER" id="PTHR32322">
    <property type="entry name" value="INNER MEMBRANE TRANSPORTER"/>
    <property type="match status" value="1"/>
</dbReference>
<accession>A0ABT5N2J8</accession>
<evidence type="ECO:0000313" key="8">
    <source>
        <dbReference type="EMBL" id="MDD0840350.1"/>
    </source>
</evidence>
<feature type="transmembrane region" description="Helical" evidence="6">
    <location>
        <begin position="153"/>
        <end position="173"/>
    </location>
</feature>
<feature type="transmembrane region" description="Helical" evidence="6">
    <location>
        <begin position="234"/>
        <end position="253"/>
    </location>
</feature>
<organism evidence="8 9">
    <name type="scientific">Curvibacter cyanobacteriorum</name>
    <dbReference type="NCBI Taxonomy" id="3026422"/>
    <lineage>
        <taxon>Bacteria</taxon>
        <taxon>Pseudomonadati</taxon>
        <taxon>Pseudomonadota</taxon>
        <taxon>Betaproteobacteria</taxon>
        <taxon>Burkholderiales</taxon>
        <taxon>Comamonadaceae</taxon>
        <taxon>Curvibacter</taxon>
    </lineage>
</organism>
<feature type="transmembrane region" description="Helical" evidence="6">
    <location>
        <begin position="265"/>
        <end position="283"/>
    </location>
</feature>
<gene>
    <name evidence="8" type="ORF">PSQ40_17330</name>
</gene>
<evidence type="ECO:0000256" key="6">
    <source>
        <dbReference type="SAM" id="Phobius"/>
    </source>
</evidence>
<dbReference type="EMBL" id="JAQSIP010000009">
    <property type="protein sequence ID" value="MDD0840350.1"/>
    <property type="molecule type" value="Genomic_DNA"/>
</dbReference>
<dbReference type="RefSeq" id="WP_273953226.1">
    <property type="nucleotide sequence ID" value="NZ_JAQSIP010000009.1"/>
</dbReference>
<evidence type="ECO:0000313" key="9">
    <source>
        <dbReference type="Proteomes" id="UP001528673"/>
    </source>
</evidence>
<feature type="transmembrane region" description="Helical" evidence="6">
    <location>
        <begin position="67"/>
        <end position="86"/>
    </location>
</feature>
<evidence type="ECO:0000256" key="1">
    <source>
        <dbReference type="ARBA" id="ARBA00004651"/>
    </source>
</evidence>
<keyword evidence="4 6" id="KW-1133">Transmembrane helix</keyword>
<keyword evidence="2" id="KW-1003">Cell membrane</keyword>
<reference evidence="8 9" key="1">
    <citation type="submission" date="2023-02" db="EMBL/GenBank/DDBJ databases">
        <title>Bacterial whole genomic sequence of Curvibacter sp. HBC61.</title>
        <authorList>
            <person name="Le V."/>
            <person name="Ko S.-R."/>
            <person name="Ahn C.-Y."/>
            <person name="Oh H.-M."/>
        </authorList>
    </citation>
    <scope>NUCLEOTIDE SEQUENCE [LARGE SCALE GENOMIC DNA]</scope>
    <source>
        <strain evidence="8 9">HBC61</strain>
    </source>
</reference>
<feature type="transmembrane region" description="Helical" evidence="6">
    <location>
        <begin position="289"/>
        <end position="308"/>
    </location>
</feature>
<dbReference type="PANTHER" id="PTHR32322:SF18">
    <property type="entry name" value="S-ADENOSYLMETHIONINE_S-ADENOSYLHOMOCYSTEINE TRANSPORTER"/>
    <property type="match status" value="1"/>
</dbReference>
<dbReference type="Pfam" id="PF00892">
    <property type="entry name" value="EamA"/>
    <property type="match status" value="1"/>
</dbReference>
<evidence type="ECO:0000259" key="7">
    <source>
        <dbReference type="Pfam" id="PF00892"/>
    </source>
</evidence>
<name>A0ABT5N2J8_9BURK</name>
<dbReference type="InterPro" id="IPR000620">
    <property type="entry name" value="EamA_dom"/>
</dbReference>
<proteinExistence type="predicted"/>
<feature type="transmembrane region" description="Helical" evidence="6">
    <location>
        <begin position="194"/>
        <end position="214"/>
    </location>
</feature>
<feature type="transmembrane region" description="Helical" evidence="6">
    <location>
        <begin position="12"/>
        <end position="30"/>
    </location>
</feature>
<feature type="transmembrane region" description="Helical" evidence="6">
    <location>
        <begin position="36"/>
        <end position="55"/>
    </location>
</feature>
<feature type="domain" description="EamA" evidence="7">
    <location>
        <begin position="8"/>
        <end position="141"/>
    </location>
</feature>
<evidence type="ECO:0000256" key="4">
    <source>
        <dbReference type="ARBA" id="ARBA00022989"/>
    </source>
</evidence>
<dbReference type="InterPro" id="IPR037185">
    <property type="entry name" value="EmrE-like"/>
</dbReference>
<sequence>MAAGDLIRGVAYALAAGLMWGLVFVAPALLPDYTPAALAFGRYIAFGVVALLLAWPDRQRLAALRRADWLEAFKLALVGNIIYYLFLSAGIQAAGVPLASVLIGTLPVVIAVSANWHDRSLPWARLMPSLGLIALGIALVNQTEMGRIEAGHGHAYAAGAALTLVAVAAWTWYPIRNARWLKAHPGLSATTWTTAQGLATLPLALLGWLLWGLWQGLSQPGAPWLMGWGPRPLLFLGLMLAMGLFASWAGTLAWSRASKLLPTSLTGQLIVFETLSALAYGFWHRAEWPAPVTGGGIALLVAGVLMGVRAFQRPGAGAA</sequence>
<comment type="caution">
    <text evidence="8">The sequence shown here is derived from an EMBL/GenBank/DDBJ whole genome shotgun (WGS) entry which is preliminary data.</text>
</comment>
<keyword evidence="5 6" id="KW-0472">Membrane</keyword>
<dbReference type="SUPFAM" id="SSF103481">
    <property type="entry name" value="Multidrug resistance efflux transporter EmrE"/>
    <property type="match status" value="2"/>
</dbReference>
<evidence type="ECO:0000256" key="2">
    <source>
        <dbReference type="ARBA" id="ARBA00022475"/>
    </source>
</evidence>
<evidence type="ECO:0000256" key="3">
    <source>
        <dbReference type="ARBA" id="ARBA00022692"/>
    </source>
</evidence>
<dbReference type="InterPro" id="IPR050638">
    <property type="entry name" value="AA-Vitamin_Transporters"/>
</dbReference>
<keyword evidence="9" id="KW-1185">Reference proteome</keyword>
<evidence type="ECO:0000256" key="5">
    <source>
        <dbReference type="ARBA" id="ARBA00023136"/>
    </source>
</evidence>